<evidence type="ECO:0000256" key="5">
    <source>
        <dbReference type="SAM" id="Phobius"/>
    </source>
</evidence>
<accession>A0A8S2LFH7</accession>
<dbReference type="PANTHER" id="PTHR19229">
    <property type="entry name" value="ATP-BINDING CASSETTE TRANSPORTER SUBFAMILY A ABCA"/>
    <property type="match status" value="1"/>
</dbReference>
<gene>
    <name evidence="7" type="ORF">SMN809_LOCUS6567</name>
</gene>
<feature type="transmembrane region" description="Helical" evidence="5">
    <location>
        <begin position="585"/>
        <end position="607"/>
    </location>
</feature>
<keyword evidence="3 5" id="KW-1133">Transmembrane helix</keyword>
<dbReference type="EMBL" id="CAJOBI010001792">
    <property type="protein sequence ID" value="CAF3899651.1"/>
    <property type="molecule type" value="Genomic_DNA"/>
</dbReference>
<keyword evidence="2 5" id="KW-0812">Transmembrane</keyword>
<reference evidence="7" key="1">
    <citation type="submission" date="2021-02" db="EMBL/GenBank/DDBJ databases">
        <authorList>
            <person name="Nowell W R."/>
        </authorList>
    </citation>
    <scope>NUCLEOTIDE SEQUENCE</scope>
</reference>
<comment type="caution">
    <text evidence="7">The sequence shown here is derived from an EMBL/GenBank/DDBJ whole genome shotgun (WGS) entry which is preliminary data.</text>
</comment>
<sequence length="651" mass="74582">MSVCRQIRLVLWKNFTIRRRRWPRVIFELIWPLFLFLILMWVRTRNLIFYYDACHNDAKYLGSAGIIPAFQTYVCRWNNTCYGSTNPVDQLNILSNDIPNLFNQYASITDNLLEISNNQQVLSNLSQLVFELNNITSLLNSWTVIQVNKTTSDFNQSIPIATINILFSNPINLSNLHQPWLMNRTNSLTNLNVASEIFLTSLQTNYTYNDVQLNLMNTSILSLQSIEAAQSIFSQLQILNTNLSLAGFNNSFSLTTLCGGRNDLSQLVSVNGAATSKQASDLLNSTAAQRSSSYNGTSTSIDWNELASDLLNYNESDMCNQSYAVGTGNIKKTITVNRTCRCVIFDLLFNSNKNLQLFGRLIRPLQYGKIYYYPSNIHYDNIIKQINQTFESLDEVIKLLRQMRSPMQTTYAAIVTLCNLSSNALPLCQLLNSYETPLSLFTIITEFMACTDRDRFVPMSSESQLASDGKTNSFTDTFLAGIVFLGELSNGDSFPKHVTYKIRMILDYVDNTFRTEDRYFTFAPRYSAPSSTKYHSFTFIYLQNALDRAIISKQTGMNISYGVQTQQMPYPCWINDKFVNSIRQMLPLFMVLSWIFTVSMNVKDIVYEKERRLKEIMRIMGLNDSVHWFTWFVLCTAVMVTIALLLVIILK</sequence>
<feature type="transmembrane region" description="Helical" evidence="5">
    <location>
        <begin position="628"/>
        <end position="650"/>
    </location>
</feature>
<evidence type="ECO:0000313" key="8">
    <source>
        <dbReference type="Proteomes" id="UP000676336"/>
    </source>
</evidence>
<evidence type="ECO:0000313" key="7">
    <source>
        <dbReference type="EMBL" id="CAF3899651.1"/>
    </source>
</evidence>
<evidence type="ECO:0000256" key="4">
    <source>
        <dbReference type="ARBA" id="ARBA00023136"/>
    </source>
</evidence>
<proteinExistence type="predicted"/>
<evidence type="ECO:0000256" key="1">
    <source>
        <dbReference type="ARBA" id="ARBA00004141"/>
    </source>
</evidence>
<dbReference type="GO" id="GO:0005319">
    <property type="term" value="F:lipid transporter activity"/>
    <property type="evidence" value="ECO:0007669"/>
    <property type="project" value="TreeGrafter"/>
</dbReference>
<evidence type="ECO:0000256" key="2">
    <source>
        <dbReference type="ARBA" id="ARBA00022692"/>
    </source>
</evidence>
<protein>
    <recommendedName>
        <fullName evidence="6">ABC-2 type transporter transmembrane domain-containing protein</fullName>
    </recommendedName>
</protein>
<feature type="domain" description="ABC-2 type transporter transmembrane" evidence="6">
    <location>
        <begin position="542"/>
        <end position="649"/>
    </location>
</feature>
<comment type="subcellular location">
    <subcellularLocation>
        <location evidence="1">Membrane</location>
        <topology evidence="1">Multi-pass membrane protein</topology>
    </subcellularLocation>
</comment>
<dbReference type="AlphaFoldDB" id="A0A8S2LFH7"/>
<keyword evidence="4 5" id="KW-0472">Membrane</keyword>
<evidence type="ECO:0000259" key="6">
    <source>
        <dbReference type="Pfam" id="PF12698"/>
    </source>
</evidence>
<feature type="transmembrane region" description="Helical" evidence="5">
    <location>
        <begin position="21"/>
        <end position="42"/>
    </location>
</feature>
<dbReference type="Proteomes" id="UP000676336">
    <property type="component" value="Unassembled WGS sequence"/>
</dbReference>
<organism evidence="7 8">
    <name type="scientific">Rotaria magnacalcarata</name>
    <dbReference type="NCBI Taxonomy" id="392030"/>
    <lineage>
        <taxon>Eukaryota</taxon>
        <taxon>Metazoa</taxon>
        <taxon>Spiralia</taxon>
        <taxon>Gnathifera</taxon>
        <taxon>Rotifera</taxon>
        <taxon>Eurotatoria</taxon>
        <taxon>Bdelloidea</taxon>
        <taxon>Philodinida</taxon>
        <taxon>Philodinidae</taxon>
        <taxon>Rotaria</taxon>
    </lineage>
</organism>
<dbReference type="Pfam" id="PF12698">
    <property type="entry name" value="ABC2_membrane_3"/>
    <property type="match status" value="1"/>
</dbReference>
<dbReference type="GO" id="GO:0140359">
    <property type="term" value="F:ABC-type transporter activity"/>
    <property type="evidence" value="ECO:0007669"/>
    <property type="project" value="InterPro"/>
</dbReference>
<dbReference type="GO" id="GO:0016020">
    <property type="term" value="C:membrane"/>
    <property type="evidence" value="ECO:0007669"/>
    <property type="project" value="UniProtKB-SubCell"/>
</dbReference>
<dbReference type="InterPro" id="IPR026082">
    <property type="entry name" value="ABCA"/>
</dbReference>
<feature type="non-terminal residue" evidence="7">
    <location>
        <position position="1"/>
    </location>
</feature>
<dbReference type="PANTHER" id="PTHR19229:SF185">
    <property type="entry name" value="ABC TRANSPORTER DOMAIN-CONTAINING PROTEIN"/>
    <property type="match status" value="1"/>
</dbReference>
<dbReference type="InterPro" id="IPR013525">
    <property type="entry name" value="ABC2_TM"/>
</dbReference>
<evidence type="ECO:0000256" key="3">
    <source>
        <dbReference type="ARBA" id="ARBA00022989"/>
    </source>
</evidence>
<name>A0A8S2LFH7_9BILA</name>